<evidence type="ECO:0000313" key="2">
    <source>
        <dbReference type="Proteomes" id="UP000824120"/>
    </source>
</evidence>
<dbReference type="AlphaFoldDB" id="A0A9J6ATW4"/>
<dbReference type="Proteomes" id="UP000824120">
    <property type="component" value="Chromosome 2"/>
</dbReference>
<evidence type="ECO:0000313" key="1">
    <source>
        <dbReference type="EMBL" id="KAG5627844.1"/>
    </source>
</evidence>
<proteinExistence type="predicted"/>
<organism evidence="1 2">
    <name type="scientific">Solanum commersonii</name>
    <name type="common">Commerson's wild potato</name>
    <name type="synonym">Commerson's nightshade</name>
    <dbReference type="NCBI Taxonomy" id="4109"/>
    <lineage>
        <taxon>Eukaryota</taxon>
        <taxon>Viridiplantae</taxon>
        <taxon>Streptophyta</taxon>
        <taxon>Embryophyta</taxon>
        <taxon>Tracheophyta</taxon>
        <taxon>Spermatophyta</taxon>
        <taxon>Magnoliopsida</taxon>
        <taxon>eudicotyledons</taxon>
        <taxon>Gunneridae</taxon>
        <taxon>Pentapetalae</taxon>
        <taxon>asterids</taxon>
        <taxon>lamiids</taxon>
        <taxon>Solanales</taxon>
        <taxon>Solanaceae</taxon>
        <taxon>Solanoideae</taxon>
        <taxon>Solaneae</taxon>
        <taxon>Solanum</taxon>
    </lineage>
</organism>
<gene>
    <name evidence="1" type="ORF">H5410_013062</name>
</gene>
<reference evidence="1 2" key="1">
    <citation type="submission" date="2020-09" db="EMBL/GenBank/DDBJ databases">
        <title>De no assembly of potato wild relative species, Solanum commersonii.</title>
        <authorList>
            <person name="Cho K."/>
        </authorList>
    </citation>
    <scope>NUCLEOTIDE SEQUENCE [LARGE SCALE GENOMIC DNA]</scope>
    <source>
        <strain evidence="1">LZ3.2</strain>
        <tissue evidence="1">Leaf</tissue>
    </source>
</reference>
<dbReference type="OrthoDB" id="692400at2759"/>
<dbReference type="EMBL" id="JACXVP010000002">
    <property type="protein sequence ID" value="KAG5627844.1"/>
    <property type="molecule type" value="Genomic_DNA"/>
</dbReference>
<keyword evidence="2" id="KW-1185">Reference proteome</keyword>
<protein>
    <submittedName>
        <fullName evidence="1">Uncharacterized protein</fullName>
    </submittedName>
</protein>
<accession>A0A9J6ATW4</accession>
<comment type="caution">
    <text evidence="1">The sequence shown here is derived from an EMBL/GenBank/DDBJ whole genome shotgun (WGS) entry which is preliminary data.</text>
</comment>
<name>A0A9J6ATW4_SOLCO</name>
<sequence length="126" mass="15117">MLDQMVKLINAEKITCCSLSPIHKDKVKEPRQTYNTLNNNLVKCSLQKWKKDIYCFQETKNYFTWYRWAYAPHTRSEKLECWEEITAIKELCEGPWTSCGDFNTVRFMRERRGCNRIKNAMSEFSK</sequence>